<dbReference type="GO" id="GO:0016491">
    <property type="term" value="F:oxidoreductase activity"/>
    <property type="evidence" value="ECO:0007669"/>
    <property type="project" value="UniProtKB-KW"/>
</dbReference>
<dbReference type="EMBL" id="JACIEM010000002">
    <property type="protein sequence ID" value="MBB4002754.1"/>
    <property type="molecule type" value="Genomic_DNA"/>
</dbReference>
<gene>
    <name evidence="6" type="ORF">GGR03_001829</name>
</gene>
<evidence type="ECO:0000313" key="7">
    <source>
        <dbReference type="Proteomes" id="UP000588647"/>
    </source>
</evidence>
<protein>
    <submittedName>
        <fullName evidence="6">Threonine dehydrogenase-like Zn-dependent dehydrogenase</fullName>
    </submittedName>
</protein>
<dbReference type="Gene3D" id="3.40.50.720">
    <property type="entry name" value="NAD(P)-binding Rossmann-like Domain"/>
    <property type="match status" value="1"/>
</dbReference>
<dbReference type="SUPFAM" id="SSF51735">
    <property type="entry name" value="NAD(P)-binding Rossmann-fold domains"/>
    <property type="match status" value="1"/>
</dbReference>
<dbReference type="RefSeq" id="WP_183207302.1">
    <property type="nucleotide sequence ID" value="NZ_JAAAMM010000002.1"/>
</dbReference>
<keyword evidence="4" id="KW-0862">Zinc</keyword>
<dbReference type="InterPro" id="IPR011032">
    <property type="entry name" value="GroES-like_sf"/>
</dbReference>
<evidence type="ECO:0000256" key="3">
    <source>
        <dbReference type="ARBA" id="ARBA00022723"/>
    </source>
</evidence>
<dbReference type="PANTHER" id="PTHR43350">
    <property type="entry name" value="NAD-DEPENDENT ALCOHOL DEHYDROGENASE"/>
    <property type="match status" value="1"/>
</dbReference>
<accession>A0A7W6HCQ1</accession>
<evidence type="ECO:0000256" key="2">
    <source>
        <dbReference type="ARBA" id="ARBA00008072"/>
    </source>
</evidence>
<comment type="similarity">
    <text evidence="2">Belongs to the zinc-containing alcohol dehydrogenase family.</text>
</comment>
<dbReference type="Proteomes" id="UP000588647">
    <property type="component" value="Unassembled WGS sequence"/>
</dbReference>
<dbReference type="SUPFAM" id="SSF50129">
    <property type="entry name" value="GroES-like"/>
    <property type="match status" value="1"/>
</dbReference>
<keyword evidence="3" id="KW-0479">Metal-binding</keyword>
<comment type="caution">
    <text evidence="6">The sequence shown here is derived from an EMBL/GenBank/DDBJ whole genome shotgun (WGS) entry which is preliminary data.</text>
</comment>
<dbReference type="PANTHER" id="PTHR43350:SF19">
    <property type="entry name" value="D-GULOSIDE 3-DEHYDROGENASE"/>
    <property type="match status" value="1"/>
</dbReference>
<evidence type="ECO:0000256" key="5">
    <source>
        <dbReference type="ARBA" id="ARBA00023002"/>
    </source>
</evidence>
<sequence length="323" mass="33886">MTTLCRAFWLEAEGRAALQESFLPAPAEGEILVASRFGAISRGTEALVAAGKVPEGEYGRMRAPFQEGDFPFPVKYGYAVVGAIVEGPAERIGETVFCLYPHQDRFTVPAEAAVPVPRAVPAERAVLAANMETALNIVWDAKIGPGDRVAVVGGGLVGMLVGSLAARIPACDVTVVDSNAGRAEIAAALGCGFAAPEDAPTGCDVVVHASASEAGLATALGCAGFEARLVEASWYGDRAVAVPLGGAFHSQRLSIVASQVGQLPPERRARWDYRRRLAVALDLLADLRLDILISGETRFADLAGAYAGILSDPATLCHRIRYD</sequence>
<organism evidence="6 7">
    <name type="scientific">Aurantimonas endophytica</name>
    <dbReference type="NCBI Taxonomy" id="1522175"/>
    <lineage>
        <taxon>Bacteria</taxon>
        <taxon>Pseudomonadati</taxon>
        <taxon>Pseudomonadota</taxon>
        <taxon>Alphaproteobacteria</taxon>
        <taxon>Hyphomicrobiales</taxon>
        <taxon>Aurantimonadaceae</taxon>
        <taxon>Aurantimonas</taxon>
    </lineage>
</organism>
<dbReference type="GO" id="GO:0046872">
    <property type="term" value="F:metal ion binding"/>
    <property type="evidence" value="ECO:0007669"/>
    <property type="project" value="UniProtKB-KW"/>
</dbReference>
<dbReference type="CDD" id="cd08255">
    <property type="entry name" value="2-desacetyl-2-hydroxyethyl_bacteriochlorophyllide_like"/>
    <property type="match status" value="1"/>
</dbReference>
<dbReference type="InterPro" id="IPR036291">
    <property type="entry name" value="NAD(P)-bd_dom_sf"/>
</dbReference>
<proteinExistence type="inferred from homology"/>
<evidence type="ECO:0000313" key="6">
    <source>
        <dbReference type="EMBL" id="MBB4002754.1"/>
    </source>
</evidence>
<reference evidence="6 7" key="1">
    <citation type="submission" date="2020-08" db="EMBL/GenBank/DDBJ databases">
        <title>Genomic Encyclopedia of Type Strains, Phase IV (KMG-IV): sequencing the most valuable type-strain genomes for metagenomic binning, comparative biology and taxonomic classification.</title>
        <authorList>
            <person name="Goeker M."/>
        </authorList>
    </citation>
    <scope>NUCLEOTIDE SEQUENCE [LARGE SCALE GENOMIC DNA]</scope>
    <source>
        <strain evidence="6 7">DSM 103570</strain>
    </source>
</reference>
<evidence type="ECO:0000256" key="1">
    <source>
        <dbReference type="ARBA" id="ARBA00001947"/>
    </source>
</evidence>
<evidence type="ECO:0000256" key="4">
    <source>
        <dbReference type="ARBA" id="ARBA00022833"/>
    </source>
</evidence>
<dbReference type="AlphaFoldDB" id="A0A7W6HCQ1"/>
<keyword evidence="7" id="KW-1185">Reference proteome</keyword>
<keyword evidence="5" id="KW-0560">Oxidoreductase</keyword>
<name>A0A7W6HCQ1_9HYPH</name>
<comment type="cofactor">
    <cofactor evidence="1">
        <name>Zn(2+)</name>
        <dbReference type="ChEBI" id="CHEBI:29105"/>
    </cofactor>
</comment>
<dbReference type="Gene3D" id="3.90.180.10">
    <property type="entry name" value="Medium-chain alcohol dehydrogenases, catalytic domain"/>
    <property type="match status" value="1"/>
</dbReference>